<dbReference type="Pfam" id="PF00240">
    <property type="entry name" value="ubiquitin"/>
    <property type="match status" value="1"/>
</dbReference>
<dbReference type="InterPro" id="IPR029071">
    <property type="entry name" value="Ubiquitin-like_domsf"/>
</dbReference>
<comment type="caution">
    <text evidence="3">The sequence shown here is derived from an EMBL/GenBank/DDBJ whole genome shotgun (WGS) entry which is preliminary data.</text>
</comment>
<reference evidence="3" key="1">
    <citation type="submission" date="2022-08" db="EMBL/GenBank/DDBJ databases">
        <title>Novel sulphate-reducing endosymbionts in the free-living metamonad Anaeramoeba.</title>
        <authorList>
            <person name="Jerlstrom-Hultqvist J."/>
            <person name="Cepicka I."/>
            <person name="Gallot-Lavallee L."/>
            <person name="Salas-Leiva D."/>
            <person name="Curtis B.A."/>
            <person name="Zahonova K."/>
            <person name="Pipaliya S."/>
            <person name="Dacks J."/>
            <person name="Roger A.J."/>
        </authorList>
    </citation>
    <scope>NUCLEOTIDE SEQUENCE</scope>
    <source>
        <strain evidence="3">Busselton2</strain>
    </source>
</reference>
<keyword evidence="1" id="KW-0472">Membrane</keyword>
<dbReference type="GO" id="GO:0044695">
    <property type="term" value="C:Dsc E3 ubiquitin ligase complex"/>
    <property type="evidence" value="ECO:0007669"/>
    <property type="project" value="InterPro"/>
</dbReference>
<evidence type="ECO:0000313" key="3">
    <source>
        <dbReference type="EMBL" id="KAJ3427716.1"/>
    </source>
</evidence>
<gene>
    <name evidence="3" type="ORF">M0812_25344</name>
</gene>
<proteinExistence type="predicted"/>
<organism evidence="3 4">
    <name type="scientific">Anaeramoeba flamelloides</name>
    <dbReference type="NCBI Taxonomy" id="1746091"/>
    <lineage>
        <taxon>Eukaryota</taxon>
        <taxon>Metamonada</taxon>
        <taxon>Anaeramoebidae</taxon>
        <taxon>Anaeramoeba</taxon>
    </lineage>
</organism>
<protein>
    <submittedName>
        <fullName evidence="3">Transmembrane protein yor223w</fullName>
    </submittedName>
</protein>
<dbReference type="Gene3D" id="3.10.20.90">
    <property type="entry name" value="Phosphatidylinositol 3-kinase Catalytic Subunit, Chain A, domain 1"/>
    <property type="match status" value="1"/>
</dbReference>
<dbReference type="Pfam" id="PF13373">
    <property type="entry name" value="Dsc3_C"/>
    <property type="match status" value="1"/>
</dbReference>
<evidence type="ECO:0000259" key="2">
    <source>
        <dbReference type="PROSITE" id="PS50053"/>
    </source>
</evidence>
<dbReference type="PANTHER" id="PTHR28049">
    <property type="entry name" value="TRANSMEMBRANE PROTEIN YOR223W"/>
    <property type="match status" value="1"/>
</dbReference>
<keyword evidence="1" id="KW-1133">Transmembrane helix</keyword>
<dbReference type="AlphaFoldDB" id="A0AAV7YFM2"/>
<dbReference type="Proteomes" id="UP001146793">
    <property type="component" value="Unassembled WGS sequence"/>
</dbReference>
<accession>A0AAV7YFM2</accession>
<dbReference type="CDD" id="cd17039">
    <property type="entry name" value="Ubl_ubiquitin_like"/>
    <property type="match status" value="1"/>
</dbReference>
<dbReference type="InterPro" id="IPR045226">
    <property type="entry name" value="Dsc3"/>
</dbReference>
<sequence>MAEFENVTTINELPLTINISMTSTGQRFKMNISSFNTVEDLKQKLVRMRELPRNSHIRLIHQGQLLENNQKICDTGIQNEGSLHCVLSQFGNNQNNEYDEEERIDIEAIPVGFDRLLMYGFTQLEVEQFRSQFRSSYMRTVEPYPTTETERKEIEDEWVDGLIDIEYMNNDIGVEQQRAIIRRTINEQHQQFSLATSQNGTDNDLFFGAVLGFLLGIVVLFFLWADLPKKRKLGIILGIVFNICIALLYTIFRTK</sequence>
<dbReference type="PANTHER" id="PTHR28049:SF1">
    <property type="entry name" value="DSC E3 UBIQUITIN LIGASE COMPLEX SUBUNIT 3"/>
    <property type="match status" value="1"/>
</dbReference>
<dbReference type="InterPro" id="IPR025390">
    <property type="entry name" value="Dsc3_C"/>
</dbReference>
<dbReference type="SUPFAM" id="SSF54236">
    <property type="entry name" value="Ubiquitin-like"/>
    <property type="match status" value="1"/>
</dbReference>
<feature type="domain" description="Ubiquitin-like" evidence="2">
    <location>
        <begin position="15"/>
        <end position="92"/>
    </location>
</feature>
<dbReference type="GO" id="GO:0005783">
    <property type="term" value="C:endoplasmic reticulum"/>
    <property type="evidence" value="ECO:0007669"/>
    <property type="project" value="TreeGrafter"/>
</dbReference>
<evidence type="ECO:0000256" key="1">
    <source>
        <dbReference type="SAM" id="Phobius"/>
    </source>
</evidence>
<dbReference type="EMBL" id="JANTQA010000060">
    <property type="protein sequence ID" value="KAJ3427716.1"/>
    <property type="molecule type" value="Genomic_DNA"/>
</dbReference>
<dbReference type="InterPro" id="IPR000626">
    <property type="entry name" value="Ubiquitin-like_dom"/>
</dbReference>
<dbReference type="SMART" id="SM00213">
    <property type="entry name" value="UBQ"/>
    <property type="match status" value="1"/>
</dbReference>
<feature type="transmembrane region" description="Helical" evidence="1">
    <location>
        <begin position="205"/>
        <end position="224"/>
    </location>
</feature>
<name>A0AAV7YFM2_9EUKA</name>
<dbReference type="PROSITE" id="PS50053">
    <property type="entry name" value="UBIQUITIN_2"/>
    <property type="match status" value="1"/>
</dbReference>
<evidence type="ECO:0000313" key="4">
    <source>
        <dbReference type="Proteomes" id="UP001146793"/>
    </source>
</evidence>
<keyword evidence="1 3" id="KW-0812">Transmembrane</keyword>
<feature type="transmembrane region" description="Helical" evidence="1">
    <location>
        <begin position="233"/>
        <end position="252"/>
    </location>
</feature>